<organism evidence="1 2">
    <name type="scientific">Desulforhabdus amnigena</name>
    <dbReference type="NCBI Taxonomy" id="40218"/>
    <lineage>
        <taxon>Bacteria</taxon>
        <taxon>Pseudomonadati</taxon>
        <taxon>Thermodesulfobacteriota</taxon>
        <taxon>Syntrophobacteria</taxon>
        <taxon>Syntrophobacterales</taxon>
        <taxon>Syntrophobacteraceae</taxon>
        <taxon>Desulforhabdus</taxon>
    </lineage>
</organism>
<keyword evidence="2" id="KW-1185">Reference proteome</keyword>
<evidence type="ECO:0000313" key="1">
    <source>
        <dbReference type="EMBL" id="GLI32806.1"/>
    </source>
</evidence>
<dbReference type="EMBL" id="BSDR01000001">
    <property type="protein sequence ID" value="GLI32806.1"/>
    <property type="molecule type" value="Genomic_DNA"/>
</dbReference>
<comment type="caution">
    <text evidence="1">The sequence shown here is derived from an EMBL/GenBank/DDBJ whole genome shotgun (WGS) entry which is preliminary data.</text>
</comment>
<accession>A0A9W6CVU8</accession>
<evidence type="ECO:0000313" key="2">
    <source>
        <dbReference type="Proteomes" id="UP001144372"/>
    </source>
</evidence>
<name>A0A9W6CVU8_9BACT</name>
<reference evidence="1" key="1">
    <citation type="submission" date="2022-12" db="EMBL/GenBank/DDBJ databases">
        <title>Reference genome sequencing for broad-spectrum identification of bacterial and archaeal isolates by mass spectrometry.</title>
        <authorList>
            <person name="Sekiguchi Y."/>
            <person name="Tourlousse D.M."/>
        </authorList>
    </citation>
    <scope>NUCLEOTIDE SEQUENCE</scope>
    <source>
        <strain evidence="1">ASRB1</strain>
    </source>
</reference>
<gene>
    <name evidence="1" type="ORF">DAMNIGENAA_02390</name>
</gene>
<sequence length="69" mass="7902">MPPVGLADGFLYENRGKKRTIFKGILQHGSETVRASIERKSARLRVKLKKCPRDRRLSKDEMGGSECWL</sequence>
<protein>
    <submittedName>
        <fullName evidence="1">Uncharacterized protein</fullName>
    </submittedName>
</protein>
<dbReference type="AlphaFoldDB" id="A0A9W6CVU8"/>
<dbReference type="Proteomes" id="UP001144372">
    <property type="component" value="Unassembled WGS sequence"/>
</dbReference>
<proteinExistence type="predicted"/>